<feature type="domain" description="YEATS" evidence="5">
    <location>
        <begin position="182"/>
        <end position="329"/>
    </location>
</feature>
<name>A0ABD2NCS6_9CUCU</name>
<feature type="compositionally biased region" description="Polar residues" evidence="4">
    <location>
        <begin position="169"/>
        <end position="178"/>
    </location>
</feature>
<dbReference type="CDD" id="cd16907">
    <property type="entry name" value="YEATS_YEATS2_like"/>
    <property type="match status" value="1"/>
</dbReference>
<reference evidence="6 7" key="1">
    <citation type="journal article" date="2021" name="BMC Biol.">
        <title>Horizontally acquired antibacterial genes associated with adaptive radiation of ladybird beetles.</title>
        <authorList>
            <person name="Li H.S."/>
            <person name="Tang X.F."/>
            <person name="Huang Y.H."/>
            <person name="Xu Z.Y."/>
            <person name="Chen M.L."/>
            <person name="Du X.Y."/>
            <person name="Qiu B.Y."/>
            <person name="Chen P.T."/>
            <person name="Zhang W."/>
            <person name="Slipinski A."/>
            <person name="Escalona H.E."/>
            <person name="Waterhouse R.M."/>
            <person name="Zwick A."/>
            <person name="Pang H."/>
        </authorList>
    </citation>
    <scope>NUCLEOTIDE SEQUENCE [LARGE SCALE GENOMIC DNA]</scope>
    <source>
        <strain evidence="6">SYSU2018</strain>
    </source>
</reference>
<dbReference type="GO" id="GO:0005634">
    <property type="term" value="C:nucleus"/>
    <property type="evidence" value="ECO:0007669"/>
    <property type="project" value="UniProtKB-SubCell"/>
</dbReference>
<dbReference type="InterPro" id="IPR055127">
    <property type="entry name" value="YEATS2_3HBD"/>
</dbReference>
<dbReference type="Gene3D" id="2.60.40.1970">
    <property type="entry name" value="YEATS domain"/>
    <property type="match status" value="1"/>
</dbReference>
<dbReference type="Pfam" id="PF22951">
    <property type="entry name" value="3HBD"/>
    <property type="match status" value="1"/>
</dbReference>
<keyword evidence="1 2" id="KW-0539">Nucleus</keyword>
<accession>A0ABD2NCS6</accession>
<evidence type="ECO:0000256" key="2">
    <source>
        <dbReference type="PROSITE-ProRule" id="PRU00376"/>
    </source>
</evidence>
<keyword evidence="7" id="KW-1185">Reference proteome</keyword>
<sequence length="806" mass="93339">MNIPENYEDIDPDYASHNVALKRAEKLKEENQNSVEKVKEILNEEFNKELSQRQNQIEYIEKQIHKTQKLLHLLRYVLISSYYNRKELEYNGTEDTSKGDTSYLFDQNRIHPALKKLLGKNNSAPDLTMCRSARRNKTEHKPNLMVENLNSASFSSTNSTSNKSSTNNFADSSTSQQTIGVDRNRQKIKNRIIVGNISKWMPSYEDDNLTHKWMMYVRGPKDSPDVSHFIDKVVFFLHPSYKPHDVVEVCEPPFHLSRRGWGEFPIRVQIHFRCTLNKPVDIVHNLKLDKTYSGRQTLGNESIIDLYLYDDKITNIQESEEFQTRINYVNGDEKGFIKKHEIVAVTDICEKTELQERGSDLQQECIPNFEHDYCTEEDIKPNVRSVDVNHSNQIMNMDHCYSYPSTHEFLNIETKCNSPQYIEQEENALIYGLDESYSESHEDATNKEPLYYRKTLVYTTKPHSSKTNQPSTSQSRGKAAVIKRKPQESLLRKMFNTKINAQFVPTTSVSSDIEVKAEMSDNGNNVPESDNDKFQIVLPRRIDMNVPKFKNIGEVLPYLFKRLPLISELARNLKYRSVYPFTACSLTEYVSWNIAKQSSAEWSRAKAIKNIIVKENIHEHQKWSTKAVMMYGRSHGFTPKPNYSLFEKNTSESKLINACFKSSIDLPFNPQVYNVELPVDIVNESDVSDRKRLKLSTIDVSDPTVKLQCSYIRAEALESGVVLKNEQIDDNIVFNGAERMIFEAVKCFADHLVRRSLHHAVCDGNYNTDIGEINPLHVDMALKDRKEFDVLAEFRSKQSKIKYFFH</sequence>
<dbReference type="InterPro" id="IPR038704">
    <property type="entry name" value="YEAST_sf"/>
</dbReference>
<evidence type="ECO:0000313" key="6">
    <source>
        <dbReference type="EMBL" id="KAL3276558.1"/>
    </source>
</evidence>
<dbReference type="PANTHER" id="PTHR23195">
    <property type="entry name" value="YEATS DOMAIN"/>
    <property type="match status" value="1"/>
</dbReference>
<dbReference type="PROSITE" id="PS51037">
    <property type="entry name" value="YEATS"/>
    <property type="match status" value="1"/>
</dbReference>
<evidence type="ECO:0000256" key="4">
    <source>
        <dbReference type="SAM" id="MobiDB-lite"/>
    </source>
</evidence>
<dbReference type="InterPro" id="IPR005033">
    <property type="entry name" value="YEATS"/>
</dbReference>
<feature type="coiled-coil region" evidence="3">
    <location>
        <begin position="17"/>
        <end position="63"/>
    </location>
</feature>
<protein>
    <recommendedName>
        <fullName evidence="5">YEATS domain-containing protein</fullName>
    </recommendedName>
</protein>
<feature type="compositionally biased region" description="Polar residues" evidence="4">
    <location>
        <begin position="459"/>
        <end position="476"/>
    </location>
</feature>
<dbReference type="InterPro" id="IPR055129">
    <property type="entry name" value="YEATS_dom"/>
</dbReference>
<keyword evidence="3" id="KW-0175">Coiled coil</keyword>
<gene>
    <name evidence="6" type="ORF">HHI36_011932</name>
</gene>
<dbReference type="EMBL" id="JABFTP020000103">
    <property type="protein sequence ID" value="KAL3276558.1"/>
    <property type="molecule type" value="Genomic_DNA"/>
</dbReference>
<evidence type="ECO:0000313" key="7">
    <source>
        <dbReference type="Proteomes" id="UP001516400"/>
    </source>
</evidence>
<evidence type="ECO:0000259" key="5">
    <source>
        <dbReference type="PROSITE" id="PS51037"/>
    </source>
</evidence>
<comment type="caution">
    <text evidence="6">The sequence shown here is derived from an EMBL/GenBank/DDBJ whole genome shotgun (WGS) entry which is preliminary data.</text>
</comment>
<feature type="compositionally biased region" description="Low complexity" evidence="4">
    <location>
        <begin position="152"/>
        <end position="168"/>
    </location>
</feature>
<dbReference type="Proteomes" id="UP001516400">
    <property type="component" value="Unassembled WGS sequence"/>
</dbReference>
<feature type="region of interest" description="Disordered" evidence="4">
    <location>
        <begin position="459"/>
        <end position="483"/>
    </location>
</feature>
<dbReference type="Pfam" id="PF03366">
    <property type="entry name" value="YEATS"/>
    <property type="match status" value="1"/>
</dbReference>
<evidence type="ECO:0000256" key="3">
    <source>
        <dbReference type="SAM" id="Coils"/>
    </source>
</evidence>
<evidence type="ECO:0000256" key="1">
    <source>
        <dbReference type="ARBA" id="ARBA00023242"/>
    </source>
</evidence>
<proteinExistence type="predicted"/>
<feature type="region of interest" description="Disordered" evidence="4">
    <location>
        <begin position="152"/>
        <end position="178"/>
    </location>
</feature>
<dbReference type="AlphaFoldDB" id="A0ABD2NCS6"/>
<organism evidence="6 7">
    <name type="scientific">Cryptolaemus montrouzieri</name>
    <dbReference type="NCBI Taxonomy" id="559131"/>
    <lineage>
        <taxon>Eukaryota</taxon>
        <taxon>Metazoa</taxon>
        <taxon>Ecdysozoa</taxon>
        <taxon>Arthropoda</taxon>
        <taxon>Hexapoda</taxon>
        <taxon>Insecta</taxon>
        <taxon>Pterygota</taxon>
        <taxon>Neoptera</taxon>
        <taxon>Endopterygota</taxon>
        <taxon>Coleoptera</taxon>
        <taxon>Polyphaga</taxon>
        <taxon>Cucujiformia</taxon>
        <taxon>Coccinelloidea</taxon>
        <taxon>Coccinellidae</taxon>
        <taxon>Scymninae</taxon>
        <taxon>Scymnini</taxon>
        <taxon>Cryptolaemus</taxon>
    </lineage>
</organism>
<comment type="subcellular location">
    <subcellularLocation>
        <location evidence="2">Nucleus</location>
    </subcellularLocation>
</comment>